<accession>A0A2K3KKA6</accession>
<name>A0A2K3KKA6_TRIPR</name>
<comment type="caution">
    <text evidence="1">The sequence shown here is derived from an EMBL/GenBank/DDBJ whole genome shotgun (WGS) entry which is preliminary data.</text>
</comment>
<protein>
    <submittedName>
        <fullName evidence="1">Uncharacterized protein</fullName>
    </submittedName>
</protein>
<evidence type="ECO:0000313" key="2">
    <source>
        <dbReference type="Proteomes" id="UP000236291"/>
    </source>
</evidence>
<gene>
    <name evidence="1" type="ORF">L195_g063166</name>
</gene>
<feature type="non-terminal residue" evidence="1">
    <location>
        <position position="1"/>
    </location>
</feature>
<dbReference type="EMBL" id="ASHM01197054">
    <property type="protein sequence ID" value="PNX66683.1"/>
    <property type="molecule type" value="Genomic_DNA"/>
</dbReference>
<evidence type="ECO:0000313" key="1">
    <source>
        <dbReference type="EMBL" id="PNX66683.1"/>
    </source>
</evidence>
<reference evidence="1 2" key="2">
    <citation type="journal article" date="2017" name="Front. Plant Sci.">
        <title>Gene Classification and Mining of Molecular Markers Useful in Red Clover (Trifolium pratense) Breeding.</title>
        <authorList>
            <person name="Istvanek J."/>
            <person name="Dluhosova J."/>
            <person name="Dluhos P."/>
            <person name="Patkova L."/>
            <person name="Nedelnik J."/>
            <person name="Repkova J."/>
        </authorList>
    </citation>
    <scope>NUCLEOTIDE SEQUENCE [LARGE SCALE GENOMIC DNA]</scope>
    <source>
        <strain evidence="2">cv. Tatra</strain>
        <tissue evidence="1">Young leaves</tissue>
    </source>
</reference>
<reference evidence="1 2" key="1">
    <citation type="journal article" date="2014" name="Am. J. Bot.">
        <title>Genome assembly and annotation for red clover (Trifolium pratense; Fabaceae).</title>
        <authorList>
            <person name="Istvanek J."/>
            <person name="Jaros M."/>
            <person name="Krenek A."/>
            <person name="Repkova J."/>
        </authorList>
    </citation>
    <scope>NUCLEOTIDE SEQUENCE [LARGE SCALE GENOMIC DNA]</scope>
    <source>
        <strain evidence="2">cv. Tatra</strain>
        <tissue evidence="1">Young leaves</tissue>
    </source>
</reference>
<organism evidence="1 2">
    <name type="scientific">Trifolium pratense</name>
    <name type="common">Red clover</name>
    <dbReference type="NCBI Taxonomy" id="57577"/>
    <lineage>
        <taxon>Eukaryota</taxon>
        <taxon>Viridiplantae</taxon>
        <taxon>Streptophyta</taxon>
        <taxon>Embryophyta</taxon>
        <taxon>Tracheophyta</taxon>
        <taxon>Spermatophyta</taxon>
        <taxon>Magnoliopsida</taxon>
        <taxon>eudicotyledons</taxon>
        <taxon>Gunneridae</taxon>
        <taxon>Pentapetalae</taxon>
        <taxon>rosids</taxon>
        <taxon>fabids</taxon>
        <taxon>Fabales</taxon>
        <taxon>Fabaceae</taxon>
        <taxon>Papilionoideae</taxon>
        <taxon>50 kb inversion clade</taxon>
        <taxon>NPAAA clade</taxon>
        <taxon>Hologalegina</taxon>
        <taxon>IRL clade</taxon>
        <taxon>Trifolieae</taxon>
        <taxon>Trifolium</taxon>
    </lineage>
</organism>
<dbReference type="AlphaFoldDB" id="A0A2K3KKA6"/>
<dbReference type="Proteomes" id="UP000236291">
    <property type="component" value="Unassembled WGS sequence"/>
</dbReference>
<proteinExistence type="predicted"/>
<sequence length="18" mass="2030">RLKEVVVGELEVEPSAFE</sequence>